<dbReference type="STRING" id="1392247.A0A3N4KE63"/>
<dbReference type="InterPro" id="IPR012475">
    <property type="entry name" value="Fungal_lectin"/>
</dbReference>
<dbReference type="EMBL" id="ML119178">
    <property type="protein sequence ID" value="RPB07622.1"/>
    <property type="molecule type" value="Genomic_DNA"/>
</dbReference>
<reference evidence="2 3" key="1">
    <citation type="journal article" date="2018" name="Nat. Ecol. Evol.">
        <title>Pezizomycetes genomes reveal the molecular basis of ectomycorrhizal truffle lifestyle.</title>
        <authorList>
            <person name="Murat C."/>
            <person name="Payen T."/>
            <person name="Noel B."/>
            <person name="Kuo A."/>
            <person name="Morin E."/>
            <person name="Chen J."/>
            <person name="Kohler A."/>
            <person name="Krizsan K."/>
            <person name="Balestrini R."/>
            <person name="Da Silva C."/>
            <person name="Montanini B."/>
            <person name="Hainaut M."/>
            <person name="Levati E."/>
            <person name="Barry K.W."/>
            <person name="Belfiori B."/>
            <person name="Cichocki N."/>
            <person name="Clum A."/>
            <person name="Dockter R.B."/>
            <person name="Fauchery L."/>
            <person name="Guy J."/>
            <person name="Iotti M."/>
            <person name="Le Tacon F."/>
            <person name="Lindquist E.A."/>
            <person name="Lipzen A."/>
            <person name="Malagnac F."/>
            <person name="Mello A."/>
            <person name="Molinier V."/>
            <person name="Miyauchi S."/>
            <person name="Poulain J."/>
            <person name="Riccioni C."/>
            <person name="Rubini A."/>
            <person name="Sitrit Y."/>
            <person name="Splivallo R."/>
            <person name="Traeger S."/>
            <person name="Wang M."/>
            <person name="Zifcakova L."/>
            <person name="Wipf D."/>
            <person name="Zambonelli A."/>
            <person name="Paolocci F."/>
            <person name="Nowrousian M."/>
            <person name="Ottonello S."/>
            <person name="Baldrian P."/>
            <person name="Spatafora J.W."/>
            <person name="Henrissat B."/>
            <person name="Nagy L.G."/>
            <person name="Aury J.M."/>
            <person name="Wincker P."/>
            <person name="Grigoriev I.V."/>
            <person name="Bonfante P."/>
            <person name="Martin F.M."/>
        </authorList>
    </citation>
    <scope>NUCLEOTIDE SEQUENCE [LARGE SCALE GENOMIC DNA]</scope>
    <source>
        <strain evidence="2 3">CCBAS932</strain>
    </source>
</reference>
<protein>
    <submittedName>
        <fullName evidence="2">Uncharacterized protein</fullName>
    </submittedName>
</protein>
<comment type="similarity">
    <text evidence="1">Belongs to the fungal fucose-specific lectin family.</text>
</comment>
<proteinExistence type="inferred from homology"/>
<dbReference type="AlphaFoldDB" id="A0A3N4KE63"/>
<organism evidence="2 3">
    <name type="scientific">Morchella conica CCBAS932</name>
    <dbReference type="NCBI Taxonomy" id="1392247"/>
    <lineage>
        <taxon>Eukaryota</taxon>
        <taxon>Fungi</taxon>
        <taxon>Dikarya</taxon>
        <taxon>Ascomycota</taxon>
        <taxon>Pezizomycotina</taxon>
        <taxon>Pezizomycetes</taxon>
        <taxon>Pezizales</taxon>
        <taxon>Morchellaceae</taxon>
        <taxon>Morchella</taxon>
    </lineage>
</organism>
<keyword evidence="3" id="KW-1185">Reference proteome</keyword>
<name>A0A3N4KE63_9PEZI</name>
<dbReference type="Gene3D" id="2.120.10.70">
    <property type="entry name" value="Fucose-specific lectin"/>
    <property type="match status" value="1"/>
</dbReference>
<dbReference type="Pfam" id="PF07938">
    <property type="entry name" value="Fungal_lectin"/>
    <property type="match status" value="1"/>
</dbReference>
<sequence>MQAMLSRSPLAAYSFSNDEGTNIRVCYQDDHGNIGQISYDDRQGWHPGTHGVVGRADLNTGLAAIAYDSGKNDRVYYIRGGKLVERCHDKDKRGWYNGGLTGLFPVAHYTQLAVAGESFSTLRVYYQDRENFVRQAHWTPPWIQKDLLHSYCMQPITGTSIALSCLYQKVQRTPAGAIFQLHNSQLREQLPTEAGNHEKKGSFESQLLYNPGASIACVAYGDDNRKVYTVDRDNKLCVTDSITGTNDWGETKQLTTVIPQSSVAAVMISANLPQVRIYTQVAPGQISEWGTDDGKNYSLMRAQLPGINTVGYRW</sequence>
<evidence type="ECO:0000313" key="3">
    <source>
        <dbReference type="Proteomes" id="UP000277580"/>
    </source>
</evidence>
<evidence type="ECO:0000313" key="2">
    <source>
        <dbReference type="EMBL" id="RPB07622.1"/>
    </source>
</evidence>
<dbReference type="Proteomes" id="UP000277580">
    <property type="component" value="Unassembled WGS sequence"/>
</dbReference>
<accession>A0A3N4KE63</accession>
<evidence type="ECO:0000256" key="1">
    <source>
        <dbReference type="ARBA" id="ARBA00009042"/>
    </source>
</evidence>
<dbReference type="SUPFAM" id="SSF89372">
    <property type="entry name" value="Fucose-specific lectin"/>
    <property type="match status" value="2"/>
</dbReference>
<dbReference type="OrthoDB" id="407298at2759"/>
<dbReference type="InParanoid" id="A0A3N4KE63"/>
<gene>
    <name evidence="2" type="ORF">P167DRAFT_539968</name>
</gene>